<dbReference type="GO" id="GO:0019563">
    <property type="term" value="P:glycerol catabolic process"/>
    <property type="evidence" value="ECO:0007669"/>
    <property type="project" value="TreeGrafter"/>
</dbReference>
<comment type="subcellular location">
    <subcellularLocation>
        <location evidence="9 10">Cytoplasm</location>
    </subcellularLocation>
</comment>
<comment type="pathway">
    <text evidence="2 9 10">Carbohydrate degradation; glycolysis; D-glyceraldehyde 3-phosphate from glycerone phosphate: step 1/1.</text>
</comment>
<comment type="pathway">
    <text evidence="9 10">Carbohydrate biosynthesis; gluconeogenesis.</text>
</comment>
<organism evidence="11 12">
    <name type="scientific">Neorhizobium galegae bv. orientalis str. HAMBI 540</name>
    <dbReference type="NCBI Taxonomy" id="1028800"/>
    <lineage>
        <taxon>Bacteria</taxon>
        <taxon>Pseudomonadati</taxon>
        <taxon>Pseudomonadota</taxon>
        <taxon>Alphaproteobacteria</taxon>
        <taxon>Hyphomicrobiales</taxon>
        <taxon>Rhizobiaceae</taxon>
        <taxon>Rhizobium/Agrobacterium group</taxon>
        <taxon>Neorhizobium</taxon>
    </lineage>
</organism>
<dbReference type="InterPro" id="IPR035990">
    <property type="entry name" value="TIM_sf"/>
</dbReference>
<dbReference type="PROSITE" id="PS00171">
    <property type="entry name" value="TIM_1"/>
    <property type="match status" value="1"/>
</dbReference>
<evidence type="ECO:0000256" key="6">
    <source>
        <dbReference type="ARBA" id="ARBA00022490"/>
    </source>
</evidence>
<dbReference type="GO" id="GO:0006096">
    <property type="term" value="P:glycolytic process"/>
    <property type="evidence" value="ECO:0007669"/>
    <property type="project" value="UniProtKB-UniRule"/>
</dbReference>
<comment type="catalytic activity">
    <reaction evidence="9 10">
        <text>D-glyceraldehyde 3-phosphate = dihydroxyacetone phosphate</text>
        <dbReference type="Rhea" id="RHEA:18585"/>
        <dbReference type="ChEBI" id="CHEBI:57642"/>
        <dbReference type="ChEBI" id="CHEBI:59776"/>
        <dbReference type="EC" id="5.3.1.1"/>
    </reaction>
</comment>
<dbReference type="GO" id="GO:0004807">
    <property type="term" value="F:triose-phosphate isomerase activity"/>
    <property type="evidence" value="ECO:0007669"/>
    <property type="project" value="UniProtKB-UniRule"/>
</dbReference>
<keyword evidence="8 9" id="KW-0413">Isomerase</keyword>
<dbReference type="PROSITE" id="PS51440">
    <property type="entry name" value="TIM_2"/>
    <property type="match status" value="1"/>
</dbReference>
<dbReference type="InterPro" id="IPR022896">
    <property type="entry name" value="TrioseP_Isoase_bac/euk"/>
</dbReference>
<evidence type="ECO:0000256" key="7">
    <source>
        <dbReference type="ARBA" id="ARBA00023152"/>
    </source>
</evidence>
<comment type="function">
    <text evidence="9">Involved in the gluconeogenesis. Catalyzes stereospecifically the conversion of dihydroxyacetone phosphate (DHAP) to D-glyceraldehyde-3-phosphate (G3P).</text>
</comment>
<dbReference type="AlphaFoldDB" id="A0A068T0T3"/>
<dbReference type="InterPro" id="IPR020861">
    <property type="entry name" value="Triosephosphate_isomerase_AS"/>
</dbReference>
<reference evidence="12" key="1">
    <citation type="journal article" date="2014" name="BMC Genomics">
        <title>Genome sequencing of two Neorhizobium galegae strains reveals a noeT gene responsible for the unusual acetylation of the nodulation factors.</title>
        <authorList>
            <person name="Osterman J."/>
            <person name="Marsh J."/>
            <person name="Laine P.K."/>
            <person name="Zeng Z."/>
            <person name="Alatalo E."/>
            <person name="Sullivan J.T."/>
            <person name="Young J.P."/>
            <person name="Thomas-Oates J."/>
            <person name="Paulin L."/>
            <person name="Lindstrom K."/>
        </authorList>
    </citation>
    <scope>NUCLEOTIDE SEQUENCE [LARGE SCALE GENOMIC DNA]</scope>
    <source>
        <strain evidence="12">HAMBI 540</strain>
    </source>
</reference>
<dbReference type="GO" id="GO:0006094">
    <property type="term" value="P:gluconeogenesis"/>
    <property type="evidence" value="ECO:0007669"/>
    <property type="project" value="UniProtKB-UniRule"/>
</dbReference>
<comment type="subunit">
    <text evidence="9 10">Homodimer.</text>
</comment>
<name>A0A068T0T3_NEOGA</name>
<evidence type="ECO:0000256" key="9">
    <source>
        <dbReference type="HAMAP-Rule" id="MF_00147"/>
    </source>
</evidence>
<evidence type="ECO:0000313" key="11">
    <source>
        <dbReference type="EMBL" id="CDN51080.1"/>
    </source>
</evidence>
<keyword evidence="7 9" id="KW-0324">Glycolysis</keyword>
<accession>A0A068T0T3</accession>
<protein>
    <recommendedName>
        <fullName evidence="9 10">Triosephosphate isomerase</fullName>
        <shortName evidence="9">TIM</shortName>
        <shortName evidence="9">TPI</shortName>
        <ecNumber evidence="9 10">5.3.1.1</ecNumber>
    </recommendedName>
    <alternativeName>
        <fullName evidence="9">Triose-phosphate isomerase</fullName>
    </alternativeName>
</protein>
<evidence type="ECO:0000313" key="12">
    <source>
        <dbReference type="Proteomes" id="UP000028181"/>
    </source>
</evidence>
<dbReference type="PATRIC" id="fig|1028800.3.peg.5021"/>
<dbReference type="NCBIfam" id="TIGR00419">
    <property type="entry name" value="tim"/>
    <property type="match status" value="1"/>
</dbReference>
<dbReference type="EMBL" id="HG938354">
    <property type="protein sequence ID" value="CDN51080.1"/>
    <property type="molecule type" value="Genomic_DNA"/>
</dbReference>
<evidence type="ECO:0000256" key="1">
    <source>
        <dbReference type="ARBA" id="ARBA00000148"/>
    </source>
</evidence>
<evidence type="ECO:0000256" key="8">
    <source>
        <dbReference type="ARBA" id="ARBA00023235"/>
    </source>
</evidence>
<dbReference type="EC" id="5.3.1.1" evidence="9 10"/>
<geneLocation type="plasmid" evidence="12">
    <name>II</name>
</geneLocation>
<dbReference type="FunFam" id="3.20.20.70:FF:000016">
    <property type="entry name" value="Triosephosphate isomerase"/>
    <property type="match status" value="1"/>
</dbReference>
<keyword evidence="12" id="KW-1185">Reference proteome</keyword>
<comment type="similarity">
    <text evidence="4 9 10">Belongs to the triosephosphate isomerase family.</text>
</comment>
<evidence type="ECO:0000256" key="5">
    <source>
        <dbReference type="ARBA" id="ARBA00022432"/>
    </source>
</evidence>
<dbReference type="HAMAP" id="MF_00147_B">
    <property type="entry name" value="TIM_B"/>
    <property type="match status" value="1"/>
</dbReference>
<feature type="binding site" evidence="9">
    <location>
        <position position="197"/>
    </location>
    <ligand>
        <name>substrate</name>
    </ligand>
</feature>
<feature type="active site" description="Electrophile" evidence="9">
    <location>
        <position position="82"/>
    </location>
</feature>
<proteinExistence type="inferred from homology"/>
<evidence type="ECO:0000256" key="10">
    <source>
        <dbReference type="RuleBase" id="RU363013"/>
    </source>
</evidence>
<dbReference type="CDD" id="cd00311">
    <property type="entry name" value="TIM"/>
    <property type="match status" value="1"/>
</dbReference>
<comment type="catalytic activity">
    <reaction evidence="1">
        <text>L-erythrulose 1-phosphate = D-erythrulose 4-phosphate</text>
        <dbReference type="Rhea" id="RHEA:49588"/>
        <dbReference type="ChEBI" id="CHEBI:58002"/>
        <dbReference type="ChEBI" id="CHEBI:90796"/>
        <dbReference type="EC" id="5.3.1.33"/>
    </reaction>
</comment>
<dbReference type="Pfam" id="PF00121">
    <property type="entry name" value="TIM"/>
    <property type="match status" value="1"/>
</dbReference>
<keyword evidence="6 9" id="KW-0963">Cytoplasm</keyword>
<comment type="pathway">
    <text evidence="3">Carbohydrate metabolism; erythritol degradation.</text>
</comment>
<dbReference type="eggNOG" id="COG0149">
    <property type="taxonomic scope" value="Bacteria"/>
</dbReference>
<gene>
    <name evidence="9" type="primary">tpiA</name>
    <name evidence="11" type="ORF">RG540_PA04020</name>
</gene>
<dbReference type="UniPathway" id="UPA00109">
    <property type="reaction ID" value="UER00189"/>
</dbReference>
<dbReference type="InterPro" id="IPR013785">
    <property type="entry name" value="Aldolase_TIM"/>
</dbReference>
<feature type="active site" description="Proton acceptor" evidence="9">
    <location>
        <position position="152"/>
    </location>
</feature>
<dbReference type="SUPFAM" id="SSF51351">
    <property type="entry name" value="Triosephosphate isomerase (TIM)"/>
    <property type="match status" value="1"/>
</dbReference>
<feature type="binding site" evidence="9">
    <location>
        <position position="158"/>
    </location>
    <ligand>
        <name>substrate</name>
    </ligand>
</feature>
<dbReference type="Proteomes" id="UP000028181">
    <property type="component" value="Plasmid pHAMBI540a"/>
</dbReference>
<dbReference type="KEGG" id="ngg:RG540_PA04020"/>
<dbReference type="UniPathway" id="UPA00138"/>
<feature type="binding site" evidence="9">
    <location>
        <begin position="218"/>
        <end position="219"/>
    </location>
    <ligand>
        <name>substrate</name>
    </ligand>
</feature>
<evidence type="ECO:0000256" key="4">
    <source>
        <dbReference type="ARBA" id="ARBA00007422"/>
    </source>
</evidence>
<sequence>MNGLASSLAEIEALKESAERAACDIVICPPFTLLEKAVTQAQGSPIAIGAQDCHAKTSGAYTSDISAEMLAEVGARYVILGHSERRAVYHETDMTVARKAAAAHASGLTSIICIGETGAERDDGHALDVVRRQLRGSLPATATSSNTAIAYEPVWAIGTGVVPTPDQIEEVHTFVRNLLEDELGPDGRQARILYGGSVKSSNAGSIFGVRNVNGALVGGASLKGADFARIILASA</sequence>
<evidence type="ECO:0000256" key="2">
    <source>
        <dbReference type="ARBA" id="ARBA00004680"/>
    </source>
</evidence>
<evidence type="ECO:0000256" key="3">
    <source>
        <dbReference type="ARBA" id="ARBA00004939"/>
    </source>
</evidence>
<dbReference type="HOGENOM" id="CLU_024251_2_1_5"/>
<dbReference type="PANTHER" id="PTHR21139">
    <property type="entry name" value="TRIOSEPHOSPHATE ISOMERASE"/>
    <property type="match status" value="1"/>
</dbReference>
<dbReference type="GO" id="GO:0046166">
    <property type="term" value="P:glyceraldehyde-3-phosphate biosynthetic process"/>
    <property type="evidence" value="ECO:0007669"/>
    <property type="project" value="TreeGrafter"/>
</dbReference>
<comment type="caution">
    <text evidence="9">Lacks conserved residue(s) required for the propagation of feature annotation.</text>
</comment>
<keyword evidence="11" id="KW-0614">Plasmid</keyword>
<dbReference type="GO" id="GO:0005829">
    <property type="term" value="C:cytosol"/>
    <property type="evidence" value="ECO:0007669"/>
    <property type="project" value="TreeGrafter"/>
</dbReference>
<dbReference type="InterPro" id="IPR000652">
    <property type="entry name" value="Triosephosphate_isomerase"/>
</dbReference>
<dbReference type="Gene3D" id="3.20.20.70">
    <property type="entry name" value="Aldolase class I"/>
    <property type="match status" value="1"/>
</dbReference>
<keyword evidence="5 9" id="KW-0312">Gluconeogenesis</keyword>
<dbReference type="PANTHER" id="PTHR21139:SF42">
    <property type="entry name" value="TRIOSEPHOSPHATE ISOMERASE"/>
    <property type="match status" value="1"/>
</dbReference>
<dbReference type="UniPathway" id="UPA01066"/>